<sequence>MTQSSYLTLGQDSPFGTGPAIPVDSPRRFSVPSTAMQDAIDCVHFADEYLSKLTTVQYDIEAVMH</sequence>
<dbReference type="EMBL" id="KN835598">
    <property type="protein sequence ID" value="KIK35684.1"/>
    <property type="molecule type" value="Genomic_DNA"/>
</dbReference>
<accession>A0A0D0AC59</accession>
<name>A0A0D0AC59_9AGAM</name>
<evidence type="ECO:0000313" key="3">
    <source>
        <dbReference type="Proteomes" id="UP000054485"/>
    </source>
</evidence>
<dbReference type="AlphaFoldDB" id="A0A0D0AC59"/>
<dbReference type="Proteomes" id="UP000054485">
    <property type="component" value="Unassembled WGS sequence"/>
</dbReference>
<reference evidence="3" key="2">
    <citation type="submission" date="2015-01" db="EMBL/GenBank/DDBJ databases">
        <title>Evolutionary Origins and Diversification of the Mycorrhizal Mutualists.</title>
        <authorList>
            <consortium name="DOE Joint Genome Institute"/>
            <consortium name="Mycorrhizal Genomics Consortium"/>
            <person name="Kohler A."/>
            <person name="Kuo A."/>
            <person name="Nagy L.G."/>
            <person name="Floudas D."/>
            <person name="Copeland A."/>
            <person name="Barry K.W."/>
            <person name="Cichocki N."/>
            <person name="Veneault-Fourrey C."/>
            <person name="LaButti K."/>
            <person name="Lindquist E.A."/>
            <person name="Lipzen A."/>
            <person name="Lundell T."/>
            <person name="Morin E."/>
            <person name="Murat C."/>
            <person name="Riley R."/>
            <person name="Ohm R."/>
            <person name="Sun H."/>
            <person name="Tunlid A."/>
            <person name="Henrissat B."/>
            <person name="Grigoriev I.V."/>
            <person name="Hibbett D.S."/>
            <person name="Martin F."/>
        </authorList>
    </citation>
    <scope>NUCLEOTIDE SEQUENCE [LARGE SCALE GENOMIC DNA]</scope>
    <source>
        <strain evidence="3">UH-Slu-Lm8-n1</strain>
    </source>
</reference>
<gene>
    <name evidence="2" type="ORF">CY34DRAFT_811964</name>
</gene>
<reference evidence="2 3" key="1">
    <citation type="submission" date="2014-04" db="EMBL/GenBank/DDBJ databases">
        <authorList>
            <consortium name="DOE Joint Genome Institute"/>
            <person name="Kuo A."/>
            <person name="Ruytinx J."/>
            <person name="Rineau F."/>
            <person name="Colpaert J."/>
            <person name="Kohler A."/>
            <person name="Nagy L.G."/>
            <person name="Floudas D."/>
            <person name="Copeland A."/>
            <person name="Barry K.W."/>
            <person name="Cichocki N."/>
            <person name="Veneault-Fourrey C."/>
            <person name="LaButti K."/>
            <person name="Lindquist E.A."/>
            <person name="Lipzen A."/>
            <person name="Lundell T."/>
            <person name="Morin E."/>
            <person name="Murat C."/>
            <person name="Sun H."/>
            <person name="Tunlid A."/>
            <person name="Henrissat B."/>
            <person name="Grigoriev I.V."/>
            <person name="Hibbett D.S."/>
            <person name="Martin F."/>
            <person name="Nordberg H.P."/>
            <person name="Cantor M.N."/>
            <person name="Hua S.X."/>
        </authorList>
    </citation>
    <scope>NUCLEOTIDE SEQUENCE [LARGE SCALE GENOMIC DNA]</scope>
    <source>
        <strain evidence="2 3">UH-Slu-Lm8-n1</strain>
    </source>
</reference>
<evidence type="ECO:0000256" key="1">
    <source>
        <dbReference type="SAM" id="MobiDB-lite"/>
    </source>
</evidence>
<feature type="region of interest" description="Disordered" evidence="1">
    <location>
        <begin position="1"/>
        <end position="26"/>
    </location>
</feature>
<keyword evidence="3" id="KW-1185">Reference proteome</keyword>
<dbReference type="HOGENOM" id="CLU_2851249_0_0_1"/>
<protein>
    <submittedName>
        <fullName evidence="2">Uncharacterized protein</fullName>
    </submittedName>
</protein>
<proteinExistence type="predicted"/>
<feature type="compositionally biased region" description="Polar residues" evidence="1">
    <location>
        <begin position="1"/>
        <end position="11"/>
    </location>
</feature>
<evidence type="ECO:0000313" key="2">
    <source>
        <dbReference type="EMBL" id="KIK35684.1"/>
    </source>
</evidence>
<organism evidence="2 3">
    <name type="scientific">Suillus luteus UH-Slu-Lm8-n1</name>
    <dbReference type="NCBI Taxonomy" id="930992"/>
    <lineage>
        <taxon>Eukaryota</taxon>
        <taxon>Fungi</taxon>
        <taxon>Dikarya</taxon>
        <taxon>Basidiomycota</taxon>
        <taxon>Agaricomycotina</taxon>
        <taxon>Agaricomycetes</taxon>
        <taxon>Agaricomycetidae</taxon>
        <taxon>Boletales</taxon>
        <taxon>Suillineae</taxon>
        <taxon>Suillaceae</taxon>
        <taxon>Suillus</taxon>
    </lineage>
</organism>
<dbReference type="InParanoid" id="A0A0D0AC59"/>